<feature type="domain" description="Thiamine phosphate synthase/TenI" evidence="2">
    <location>
        <begin position="69"/>
        <end position="238"/>
    </location>
</feature>
<dbReference type="InterPro" id="IPR022998">
    <property type="entry name" value="ThiamineP_synth_TenI"/>
</dbReference>
<sequence length="272" mass="28497">MRPGARGGKLARIMPRTLVHFIAKGSPLSRLGSRRSAAAPPRLLLMTDDQRLADPLGAADRLPPKAGVIVRHYACAGAVRHGLARALIARLRARRIAVILAAPSPAHALPAGLAGLHLPDKLAAHGLLARLLLWRRAARGRWLCAAAHDAPAMIRARRLGCALIVLSPLFPTASHPGARGLGARRAALLIHRLAARRAPAGSRAGKAPAVIALGGISTLSFRRLAGCGFGGIAGISALPGMKWRRSGREKPKPRTGDGKSRRPPVCLSPLSA</sequence>
<dbReference type="EnsemblBacteria" id="ABC24427">
    <property type="protein sequence ID" value="ABC24427"/>
    <property type="gene ID" value="Rru_A3633"/>
</dbReference>
<dbReference type="Gene3D" id="3.20.20.70">
    <property type="entry name" value="Aldolase class I"/>
    <property type="match status" value="1"/>
</dbReference>
<name>Q2RN68_RHORT</name>
<dbReference type="EMBL" id="CP000230">
    <property type="protein sequence ID" value="ABC24427.1"/>
    <property type="molecule type" value="Genomic_DNA"/>
</dbReference>
<dbReference type="Proteomes" id="UP000001929">
    <property type="component" value="Chromosome"/>
</dbReference>
<evidence type="ECO:0000256" key="1">
    <source>
        <dbReference type="SAM" id="MobiDB-lite"/>
    </source>
</evidence>
<dbReference type="SUPFAM" id="SSF51391">
    <property type="entry name" value="Thiamin phosphate synthase"/>
    <property type="match status" value="1"/>
</dbReference>
<evidence type="ECO:0000313" key="4">
    <source>
        <dbReference type="Proteomes" id="UP000001929"/>
    </source>
</evidence>
<dbReference type="AlphaFoldDB" id="Q2RN68"/>
<dbReference type="GO" id="GO:0009228">
    <property type="term" value="P:thiamine biosynthetic process"/>
    <property type="evidence" value="ECO:0007669"/>
    <property type="project" value="UniProtKB-KW"/>
</dbReference>
<reference evidence="3 4" key="1">
    <citation type="journal article" date="2011" name="Stand. Genomic Sci.">
        <title>Complete genome sequence of Rhodospirillum rubrum type strain (S1).</title>
        <authorList>
            <person name="Munk A.C."/>
            <person name="Copeland A."/>
            <person name="Lucas S."/>
            <person name="Lapidus A."/>
            <person name="Del Rio T.G."/>
            <person name="Barry K."/>
            <person name="Detter J.C."/>
            <person name="Hammon N."/>
            <person name="Israni S."/>
            <person name="Pitluck S."/>
            <person name="Brettin T."/>
            <person name="Bruce D."/>
            <person name="Han C."/>
            <person name="Tapia R."/>
            <person name="Gilna P."/>
            <person name="Schmutz J."/>
            <person name="Larimer F."/>
            <person name="Land M."/>
            <person name="Kyrpides N.C."/>
            <person name="Mavromatis K."/>
            <person name="Richardson P."/>
            <person name="Rohde M."/>
            <person name="Goker M."/>
            <person name="Klenk H.P."/>
            <person name="Zhang Y."/>
            <person name="Roberts G.P."/>
            <person name="Reslewic S."/>
            <person name="Schwartz D.C."/>
        </authorList>
    </citation>
    <scope>NUCLEOTIDE SEQUENCE [LARGE SCALE GENOMIC DNA]</scope>
    <source>
        <strain evidence="4">ATCC 11170 / ATH 1.1.1 / DSM 467 / LMG 4362 / NCIMB 8255 / S1</strain>
    </source>
</reference>
<keyword evidence="4" id="KW-1185">Reference proteome</keyword>
<gene>
    <name evidence="3" type="ordered locus">Rru_A3633</name>
</gene>
<feature type="compositionally biased region" description="Basic and acidic residues" evidence="1">
    <location>
        <begin position="246"/>
        <end position="260"/>
    </location>
</feature>
<dbReference type="InterPro" id="IPR013785">
    <property type="entry name" value="Aldolase_TIM"/>
</dbReference>
<accession>Q2RN68</accession>
<evidence type="ECO:0000259" key="2">
    <source>
        <dbReference type="Pfam" id="PF02581"/>
    </source>
</evidence>
<dbReference type="eggNOG" id="COG0352">
    <property type="taxonomic scope" value="Bacteria"/>
</dbReference>
<dbReference type="KEGG" id="rru:Rru_A3633"/>
<proteinExistence type="predicted"/>
<dbReference type="Pfam" id="PF02581">
    <property type="entry name" value="TMP-TENI"/>
    <property type="match status" value="1"/>
</dbReference>
<organism evidence="3 4">
    <name type="scientific">Rhodospirillum rubrum (strain ATCC 11170 / ATH 1.1.1 / DSM 467 / LMG 4362 / NCIMB 8255 / S1)</name>
    <dbReference type="NCBI Taxonomy" id="269796"/>
    <lineage>
        <taxon>Bacteria</taxon>
        <taxon>Pseudomonadati</taxon>
        <taxon>Pseudomonadota</taxon>
        <taxon>Alphaproteobacteria</taxon>
        <taxon>Rhodospirillales</taxon>
        <taxon>Rhodospirillaceae</taxon>
        <taxon>Rhodospirillum</taxon>
    </lineage>
</organism>
<feature type="region of interest" description="Disordered" evidence="1">
    <location>
        <begin position="243"/>
        <end position="272"/>
    </location>
</feature>
<dbReference type="InterPro" id="IPR036206">
    <property type="entry name" value="ThiamineP_synth_sf"/>
</dbReference>
<dbReference type="STRING" id="269796.Rru_A3633"/>
<protein>
    <submittedName>
        <fullName evidence="3">Thiamine monophosphate synthase</fullName>
    </submittedName>
</protein>
<dbReference type="HOGENOM" id="CLU_018272_2_1_5"/>
<evidence type="ECO:0000313" key="3">
    <source>
        <dbReference type="EMBL" id="ABC24427.1"/>
    </source>
</evidence>
<dbReference type="PATRIC" id="fig|269796.9.peg.3754"/>
<dbReference type="CDD" id="cd00564">
    <property type="entry name" value="TMP_TenI"/>
    <property type="match status" value="1"/>
</dbReference>